<feature type="transmembrane region" description="Helical" evidence="8">
    <location>
        <begin position="578"/>
        <end position="598"/>
    </location>
</feature>
<dbReference type="Gene3D" id="1.10.510.10">
    <property type="entry name" value="Transferase(Phosphotransferase) domain 1"/>
    <property type="match status" value="1"/>
</dbReference>
<keyword evidence="7 8" id="KW-0472">Membrane</keyword>
<comment type="caution">
    <text evidence="11">The sequence shown here is derived from an EMBL/GenBank/DDBJ whole genome shotgun (WGS) entry which is preliminary data.</text>
</comment>
<evidence type="ECO:0000256" key="9">
    <source>
        <dbReference type="SAM" id="MobiDB-lite"/>
    </source>
</evidence>
<evidence type="ECO:0000313" key="11">
    <source>
        <dbReference type="EMBL" id="KAL2751012.1"/>
    </source>
</evidence>
<dbReference type="SUPFAM" id="SSF56112">
    <property type="entry name" value="Protein kinase-like (PK-like)"/>
    <property type="match status" value="1"/>
</dbReference>
<reference evidence="11 12" key="1">
    <citation type="journal article" date="2024" name="Ann. Entomol. Soc. Am.">
        <title>Genomic analyses of the southern and eastern yellowjacket wasps (Hymenoptera: Vespidae) reveal evolutionary signatures of social life.</title>
        <authorList>
            <person name="Catto M.A."/>
            <person name="Caine P.B."/>
            <person name="Orr S.E."/>
            <person name="Hunt B.G."/>
            <person name="Goodisman M.A.D."/>
        </authorList>
    </citation>
    <scope>NUCLEOTIDE SEQUENCE [LARGE SCALE GENOMIC DNA]</scope>
    <source>
        <strain evidence="11">232</strain>
        <tissue evidence="11">Head and thorax</tissue>
    </source>
</reference>
<comment type="similarity">
    <text evidence="3 8">Belongs to the DAD/OST2 family.</text>
</comment>
<feature type="transmembrane region" description="Helical" evidence="8">
    <location>
        <begin position="604"/>
        <end position="621"/>
    </location>
</feature>
<evidence type="ECO:0000256" key="4">
    <source>
        <dbReference type="ARBA" id="ARBA00022692"/>
    </source>
</evidence>
<keyword evidence="4 8" id="KW-0812">Transmembrane</keyword>
<dbReference type="PROSITE" id="PS50011">
    <property type="entry name" value="PROTEIN_KINASE_DOM"/>
    <property type="match status" value="1"/>
</dbReference>
<dbReference type="Pfam" id="PF02109">
    <property type="entry name" value="DAD"/>
    <property type="match status" value="1"/>
</dbReference>
<dbReference type="Proteomes" id="UP001607303">
    <property type="component" value="Unassembled WGS sequence"/>
</dbReference>
<evidence type="ECO:0000313" key="12">
    <source>
        <dbReference type="Proteomes" id="UP001607303"/>
    </source>
</evidence>
<dbReference type="InterPro" id="IPR000719">
    <property type="entry name" value="Prot_kinase_dom"/>
</dbReference>
<comment type="subunit">
    <text evidence="8">Component of the oligosaccharyltransferase (OST) complex.</text>
</comment>
<dbReference type="PANTHER" id="PTHR10705:SF0">
    <property type="entry name" value="DOLICHYL-DIPHOSPHOOLIGOSACCHARIDE--PROTEIN GLYCOSYLTRANSFERASE SUBUNIT DAD1"/>
    <property type="match status" value="1"/>
</dbReference>
<feature type="domain" description="Protein kinase" evidence="10">
    <location>
        <begin position="1"/>
        <end position="214"/>
    </location>
</feature>
<feature type="compositionally biased region" description="Polar residues" evidence="9">
    <location>
        <begin position="1"/>
        <end position="14"/>
    </location>
</feature>
<evidence type="ECO:0000256" key="6">
    <source>
        <dbReference type="ARBA" id="ARBA00022989"/>
    </source>
</evidence>
<dbReference type="GO" id="GO:0005789">
    <property type="term" value="C:endoplasmic reticulum membrane"/>
    <property type="evidence" value="ECO:0007669"/>
    <property type="project" value="UniProtKB-SubCell"/>
</dbReference>
<evidence type="ECO:0000256" key="2">
    <source>
        <dbReference type="ARBA" id="ARBA00004922"/>
    </source>
</evidence>
<dbReference type="SMART" id="SM00220">
    <property type="entry name" value="S_TKc"/>
    <property type="match status" value="1"/>
</dbReference>
<evidence type="ECO:0000256" key="5">
    <source>
        <dbReference type="ARBA" id="ARBA00022824"/>
    </source>
</evidence>
<comment type="function">
    <text evidence="8">Subunit of the oligosaccharyl transferase (OST) complex that catalyzes the initial transfer of a defined glycan (Glc(3)Man(9)GlcNAc(2) in eukaryotes) from the lipid carrier dolichol-pyrophosphate to an asparagine residue within an Asn-X-Ser/Thr consensus motif in nascent polypeptide chains, the first step in protein N-glycosylation. N-glycosylation occurs cotranslationally and the complex associates with the Sec61 complex at the channel-forming translocon complex that mediates protein translocation across the endoplasmic reticulum (ER). All subunits are required for a maximal enzyme activity.</text>
</comment>
<accession>A0ABD2D0W0</accession>
<comment type="pathway">
    <text evidence="2 8">Protein modification; protein glycosylation.</text>
</comment>
<feature type="transmembrane region" description="Helical" evidence="8">
    <location>
        <begin position="642"/>
        <end position="660"/>
    </location>
</feature>
<dbReference type="PANTHER" id="PTHR10705">
    <property type="entry name" value="DOLICHYL-DIPHOSPHOOLIGOSACCHARIDE--PROTEIN GLYCOSYLTRANSFERASE SUBUNIT DAD1"/>
    <property type="match status" value="1"/>
</dbReference>
<keyword evidence="12" id="KW-1185">Reference proteome</keyword>
<feature type="region of interest" description="Disordered" evidence="9">
    <location>
        <begin position="454"/>
        <end position="499"/>
    </location>
</feature>
<evidence type="ECO:0000256" key="3">
    <source>
        <dbReference type="ARBA" id="ARBA00009386"/>
    </source>
</evidence>
<protein>
    <recommendedName>
        <fullName evidence="8">Dolichyl-diphosphooligosaccharide--protein glycosyltransferase subunit DAD1</fullName>
        <shortName evidence="8">Oligosaccharyl transferase subunit DAD1</shortName>
    </recommendedName>
</protein>
<keyword evidence="5 8" id="KW-0256">Endoplasmic reticulum</keyword>
<dbReference type="AlphaFoldDB" id="A0ABD2D0W0"/>
<name>A0ABD2D0W0_VESMC</name>
<dbReference type="InterPro" id="IPR011009">
    <property type="entry name" value="Kinase-like_dom_sf"/>
</dbReference>
<evidence type="ECO:0000256" key="1">
    <source>
        <dbReference type="ARBA" id="ARBA00004477"/>
    </source>
</evidence>
<evidence type="ECO:0000256" key="8">
    <source>
        <dbReference type="RuleBase" id="RU361136"/>
    </source>
</evidence>
<comment type="subcellular location">
    <subcellularLocation>
        <location evidence="1 8">Endoplasmic reticulum membrane</location>
        <topology evidence="1 8">Multi-pass membrane protein</topology>
    </subcellularLocation>
</comment>
<keyword evidence="6 8" id="KW-1133">Transmembrane helix</keyword>
<dbReference type="EMBL" id="JAYRBN010000008">
    <property type="protein sequence ID" value="KAL2751012.1"/>
    <property type="molecule type" value="Genomic_DNA"/>
</dbReference>
<evidence type="ECO:0000256" key="7">
    <source>
        <dbReference type="ARBA" id="ARBA00023136"/>
    </source>
</evidence>
<dbReference type="Pfam" id="PF00069">
    <property type="entry name" value="Pkinase"/>
    <property type="match status" value="1"/>
</dbReference>
<feature type="region of interest" description="Disordered" evidence="9">
    <location>
        <begin position="1"/>
        <end position="35"/>
    </location>
</feature>
<organism evidence="11 12">
    <name type="scientific">Vespula maculifrons</name>
    <name type="common">Eastern yellow jacket</name>
    <name type="synonym">Wasp</name>
    <dbReference type="NCBI Taxonomy" id="7453"/>
    <lineage>
        <taxon>Eukaryota</taxon>
        <taxon>Metazoa</taxon>
        <taxon>Ecdysozoa</taxon>
        <taxon>Arthropoda</taxon>
        <taxon>Hexapoda</taxon>
        <taxon>Insecta</taxon>
        <taxon>Pterygota</taxon>
        <taxon>Neoptera</taxon>
        <taxon>Endopterygota</taxon>
        <taxon>Hymenoptera</taxon>
        <taxon>Apocrita</taxon>
        <taxon>Aculeata</taxon>
        <taxon>Vespoidea</taxon>
        <taxon>Vespidae</taxon>
        <taxon>Vespinae</taxon>
        <taxon>Vespula</taxon>
    </lineage>
</organism>
<sequence>MWSTTQQPTLSNLERSLPGRERRWRPQRLHGGGGTCSTREHPLLLLISESPKCCALLGASVGECDFNDADLKMENIMLQDTRKDQIKIVDFGLSNIYDSEDPLKTHCGSPEYAAPELFVVGKKYGPEVDLWSLGVVLYGMMTGRLPFLSPCDEQTSSEERRRRLMAQINRGLTALQMKNMSRMSNDCKNLINRLLTPVPHKRITIQELCHHPWIVCKLRNVSRIASEADLDVNDQKTIIAEISKMTHLDRNTIEMEIIRRKYGEIGGMYNIKSHKARQAAALYARHTGSLSLLRYIPPQTATGETTTYKAPSRYSPYAKSEEKSTGYVTAVTPFKESKKCWENKSVSFGEVKNSWKLQKTSNTSCTVCKTVLPSANTQQPQVFKKNEFIEHAIPMHNKYSDKSNEQKQTSRLAVRQTNIRLLPTSSRISFSQASSSCPQSDVVHRNPIKRWSEIREKRETIRQQRRSTHSVTQTDTNTISSTSSVNKSRPRTSESNTINRNAFNRCKFTMEKVESQREVDKIVTSMPIFVKKKIISAYDTIAPKHLLRNNSSNKSAPKISDKEYTKTTPKKLKIIDAYLLYVFLTGVIQFVYCCLVGTFPFNSFLSGFISCVSCFILGVCLRLQVNPQNKSQFYGISPERGFADFIFAHIILHIVVMNFIG</sequence>
<dbReference type="InterPro" id="IPR003038">
    <property type="entry name" value="DAD/Ost2"/>
</dbReference>
<feature type="compositionally biased region" description="Polar residues" evidence="9">
    <location>
        <begin position="469"/>
        <end position="499"/>
    </location>
</feature>
<evidence type="ECO:0000259" key="10">
    <source>
        <dbReference type="PROSITE" id="PS50011"/>
    </source>
</evidence>
<proteinExistence type="inferred from homology"/>
<gene>
    <name evidence="11" type="ORF">V1477_001115</name>
</gene>